<proteinExistence type="predicted"/>
<dbReference type="GO" id="GO:0016740">
    <property type="term" value="F:transferase activity"/>
    <property type="evidence" value="ECO:0007669"/>
    <property type="project" value="UniProtKB-KW"/>
</dbReference>
<organism evidence="1 2">
    <name type="scientific">Lentilactobacillus farraginis DSM 18382 = JCM 14108</name>
    <dbReference type="NCBI Taxonomy" id="1423743"/>
    <lineage>
        <taxon>Bacteria</taxon>
        <taxon>Bacillati</taxon>
        <taxon>Bacillota</taxon>
        <taxon>Bacilli</taxon>
        <taxon>Lactobacillales</taxon>
        <taxon>Lactobacillaceae</taxon>
        <taxon>Lentilactobacillus</taxon>
    </lineage>
</organism>
<gene>
    <name evidence="1" type="ORF">JCM14108_1358</name>
</gene>
<dbReference type="Proteomes" id="UP000019488">
    <property type="component" value="Unassembled WGS sequence"/>
</dbReference>
<sequence>MDNNSPQAKKILDQKLKEISAETFAKRVVDFYHSVTVEQQLQGDPTATNIE</sequence>
<keyword evidence="1" id="KW-0808">Transferase</keyword>
<name>X0PH88_9LACO</name>
<comment type="caution">
    <text evidence="1">The sequence shown here is derived from an EMBL/GenBank/DDBJ whole genome shotgun (WGS) entry which is preliminary data.</text>
</comment>
<reference evidence="1" key="1">
    <citation type="journal article" date="2014" name="Genome Announc.">
        <title>Draft Genome Sequences of Two Lactobacillus Strains, L. farraginis JCM 14108T and L. composti JCM 14202T, Isolated from Compost of Distilled Shochu Residue.</title>
        <authorList>
            <person name="Yuki M."/>
            <person name="Oshima K."/>
            <person name="Suda W."/>
            <person name="Kitahara M."/>
            <person name="Kitamura K."/>
            <person name="Iida T."/>
            <person name="Hattori M."/>
            <person name="Ohkuma M."/>
        </authorList>
    </citation>
    <scope>NUCLEOTIDE SEQUENCE [LARGE SCALE GENOMIC DNA]</scope>
    <source>
        <strain evidence="1">JCM 14108</strain>
    </source>
</reference>
<accession>X0PH88</accession>
<evidence type="ECO:0000313" key="2">
    <source>
        <dbReference type="Proteomes" id="UP000019488"/>
    </source>
</evidence>
<dbReference type="EMBL" id="BAKI01000011">
    <property type="protein sequence ID" value="GAF36392.1"/>
    <property type="molecule type" value="Genomic_DNA"/>
</dbReference>
<protein>
    <submittedName>
        <fullName evidence="1">Glycosyltransferase LafA</fullName>
    </submittedName>
</protein>
<evidence type="ECO:0000313" key="1">
    <source>
        <dbReference type="EMBL" id="GAF36392.1"/>
    </source>
</evidence>
<dbReference type="AlphaFoldDB" id="X0PH88"/>